<name>A0AAU8HRE3_9FIRM</name>
<gene>
    <name evidence="4" type="ORF">PRVXH_002075</name>
</gene>
<keyword evidence="3" id="KW-0472">Membrane</keyword>
<evidence type="ECO:0000256" key="2">
    <source>
        <dbReference type="ARBA" id="ARBA00023121"/>
    </source>
</evidence>
<feature type="transmembrane region" description="Helical" evidence="3">
    <location>
        <begin position="258"/>
        <end position="281"/>
    </location>
</feature>
<keyword evidence="3" id="KW-0812">Transmembrane</keyword>
<organism evidence="4">
    <name type="scientific">Proteinivorax hydrogeniformans</name>
    <dbReference type="NCBI Taxonomy" id="1826727"/>
    <lineage>
        <taxon>Bacteria</taxon>
        <taxon>Bacillati</taxon>
        <taxon>Bacillota</taxon>
        <taxon>Clostridia</taxon>
        <taxon>Eubacteriales</taxon>
        <taxon>Proteinivoracaceae</taxon>
        <taxon>Proteinivorax</taxon>
    </lineage>
</organism>
<keyword evidence="2" id="KW-0446">Lipid-binding</keyword>
<dbReference type="RefSeq" id="WP_353892706.1">
    <property type="nucleotide sequence ID" value="NZ_CP159485.1"/>
</dbReference>
<protein>
    <submittedName>
        <fullName evidence="4">DegV family protein</fullName>
    </submittedName>
</protein>
<dbReference type="Gene3D" id="3.30.1180.10">
    <property type="match status" value="1"/>
</dbReference>
<dbReference type="PROSITE" id="PS51482">
    <property type="entry name" value="DEGV"/>
    <property type="match status" value="1"/>
</dbReference>
<dbReference type="InterPro" id="IPR003797">
    <property type="entry name" value="DegV"/>
</dbReference>
<sequence>MSIKIITDSASDIPNELAVKHDIEVIPLIVNLDDKEYLDGESIQPEEVYTAIKNGKRPSSTQVPPSDFEDIFDKYAIEGRECLYIAFSSKLSGTCQTGKMVAEKINEKYNKKLIHVYDTLCGAVGQGLVALKAAKLANEKAKLEEIIKTVKFYSSHMEHIFTIDDLNHLHKGGRLSQGEAFLGSLLKIKPILHVKQGEMIPFEKIRGKTKALRRIVEIMEERGTYVKNQIIGISHANDLKTALKLKEMIKEKLGHEKFMINIVGGVLGCHIGLGGVAVFFLNEDPSTELAKT</sequence>
<evidence type="ECO:0000256" key="1">
    <source>
        <dbReference type="ARBA" id="ARBA00003238"/>
    </source>
</evidence>
<reference evidence="4" key="2">
    <citation type="submission" date="2024-06" db="EMBL/GenBank/DDBJ databases">
        <authorList>
            <person name="Petrova K.O."/>
            <person name="Toshchakov S.V."/>
            <person name="Boltjanskaja Y.V."/>
            <person name="Kevbrin V.V."/>
        </authorList>
    </citation>
    <scope>NUCLEOTIDE SEQUENCE</scope>
    <source>
        <strain evidence="4">Z-710</strain>
    </source>
</reference>
<dbReference type="PANTHER" id="PTHR33434">
    <property type="entry name" value="DEGV DOMAIN-CONTAINING PROTEIN DR_1986-RELATED"/>
    <property type="match status" value="1"/>
</dbReference>
<dbReference type="AlphaFoldDB" id="A0AAU8HRE3"/>
<dbReference type="SUPFAM" id="SSF82549">
    <property type="entry name" value="DAK1/DegV-like"/>
    <property type="match status" value="1"/>
</dbReference>
<reference evidence="4" key="1">
    <citation type="journal article" date="2018" name="Antonie Van Leeuwenhoek">
        <title>Proteinivorax hydrogeniformans sp. nov., an anaerobic, haloalkaliphilic bacterium fermenting proteinaceous compounds with high hydrogen production.</title>
        <authorList>
            <person name="Boltyanskaya Y."/>
            <person name="Detkova E."/>
            <person name="Pimenov N."/>
            <person name="Kevbrin V."/>
        </authorList>
    </citation>
    <scope>NUCLEOTIDE SEQUENCE</scope>
    <source>
        <strain evidence="4">Z-710</strain>
    </source>
</reference>
<dbReference type="InterPro" id="IPR050270">
    <property type="entry name" value="DegV_domain_contain"/>
</dbReference>
<accession>A0AAU8HRE3</accession>
<dbReference type="PANTHER" id="PTHR33434:SF3">
    <property type="entry name" value="DEGV DOMAIN-CONTAINING PROTEIN YITS"/>
    <property type="match status" value="1"/>
</dbReference>
<proteinExistence type="predicted"/>
<comment type="function">
    <text evidence="1">May bind long-chain fatty acids, such as palmitate, and may play a role in lipid transport or fatty acid metabolism.</text>
</comment>
<dbReference type="InterPro" id="IPR043168">
    <property type="entry name" value="DegV_C"/>
</dbReference>
<keyword evidence="3" id="KW-1133">Transmembrane helix</keyword>
<dbReference type="NCBIfam" id="TIGR00762">
    <property type="entry name" value="DegV"/>
    <property type="match status" value="1"/>
</dbReference>
<dbReference type="EMBL" id="CP159485">
    <property type="protein sequence ID" value="XCI28129.1"/>
    <property type="molecule type" value="Genomic_DNA"/>
</dbReference>
<evidence type="ECO:0000256" key="3">
    <source>
        <dbReference type="SAM" id="Phobius"/>
    </source>
</evidence>
<evidence type="ECO:0000313" key="4">
    <source>
        <dbReference type="EMBL" id="XCI28129.1"/>
    </source>
</evidence>
<dbReference type="Pfam" id="PF02645">
    <property type="entry name" value="DegV"/>
    <property type="match status" value="1"/>
</dbReference>
<dbReference type="Gene3D" id="3.40.50.10170">
    <property type="match status" value="1"/>
</dbReference>
<dbReference type="GO" id="GO:0008289">
    <property type="term" value="F:lipid binding"/>
    <property type="evidence" value="ECO:0007669"/>
    <property type="project" value="UniProtKB-KW"/>
</dbReference>